<keyword evidence="4 6" id="KW-1133">Transmembrane helix</keyword>
<dbReference type="InParanoid" id="A0A1B1AKQ3"/>
<evidence type="ECO:0000256" key="2">
    <source>
        <dbReference type="ARBA" id="ARBA00022448"/>
    </source>
</evidence>
<reference evidence="8 9" key="1">
    <citation type="submission" date="2015-11" db="EMBL/GenBank/DDBJ databases">
        <title>Whole-Genome Sequence of Candidatus Oderbacter manganicum from the National Park Lower Oder Valley, Germany.</title>
        <authorList>
            <person name="Braun B."/>
            <person name="Liere K."/>
            <person name="Szewzyk U."/>
        </authorList>
    </citation>
    <scope>NUCLEOTIDE SEQUENCE [LARGE SCALE GENOMIC DNA]</scope>
    <source>
        <strain evidence="8 9">OTSz_A_272</strain>
    </source>
</reference>
<dbReference type="EMBL" id="CP013244">
    <property type="protein sequence ID" value="ANP47149.1"/>
    <property type="molecule type" value="Genomic_DNA"/>
</dbReference>
<dbReference type="PANTHER" id="PTHR23519">
    <property type="entry name" value="AUTOPHAGY-RELATED PROTEIN 22"/>
    <property type="match status" value="1"/>
</dbReference>
<dbReference type="Proteomes" id="UP000092498">
    <property type="component" value="Chromosome"/>
</dbReference>
<keyword evidence="3 6" id="KW-0812">Transmembrane</keyword>
<dbReference type="InterPro" id="IPR024671">
    <property type="entry name" value="Atg22-like"/>
</dbReference>
<dbReference type="PANTHER" id="PTHR23519:SF1">
    <property type="entry name" value="AUTOPHAGY-RELATED PROTEIN 22"/>
    <property type="match status" value="1"/>
</dbReference>
<feature type="transmembrane region" description="Helical" evidence="6">
    <location>
        <begin position="67"/>
        <end position="84"/>
    </location>
</feature>
<comment type="subcellular location">
    <subcellularLocation>
        <location evidence="1">Endomembrane system</location>
        <topology evidence="1">Multi-pass membrane protein</topology>
    </subcellularLocation>
</comment>
<dbReference type="InterPro" id="IPR036259">
    <property type="entry name" value="MFS_trans_sf"/>
</dbReference>
<evidence type="ECO:0000256" key="6">
    <source>
        <dbReference type="SAM" id="Phobius"/>
    </source>
</evidence>
<dbReference type="GO" id="GO:0022857">
    <property type="term" value="F:transmembrane transporter activity"/>
    <property type="evidence" value="ECO:0007669"/>
    <property type="project" value="InterPro"/>
</dbReference>
<feature type="transmembrane region" description="Helical" evidence="6">
    <location>
        <begin position="446"/>
        <end position="465"/>
    </location>
</feature>
<feature type="transmembrane region" description="Helical" evidence="6">
    <location>
        <begin position="160"/>
        <end position="185"/>
    </location>
</feature>
<evidence type="ECO:0000259" key="7">
    <source>
        <dbReference type="PROSITE" id="PS50850"/>
    </source>
</evidence>
<dbReference type="InterPro" id="IPR020846">
    <property type="entry name" value="MFS_dom"/>
</dbReference>
<dbReference type="GO" id="GO:0012505">
    <property type="term" value="C:endomembrane system"/>
    <property type="evidence" value="ECO:0007669"/>
    <property type="project" value="UniProtKB-SubCell"/>
</dbReference>
<feature type="domain" description="Major facilitator superfamily (MFS) profile" evidence="7">
    <location>
        <begin position="220"/>
        <end position="477"/>
    </location>
</feature>
<name>A0A1B1AKQ3_9PROT</name>
<feature type="transmembrane region" description="Helical" evidence="6">
    <location>
        <begin position="37"/>
        <end position="55"/>
    </location>
</feature>
<feature type="transmembrane region" description="Helical" evidence="6">
    <location>
        <begin position="212"/>
        <end position="231"/>
    </location>
</feature>
<dbReference type="STRING" id="1759059.ATE48_15110"/>
<evidence type="ECO:0000256" key="5">
    <source>
        <dbReference type="ARBA" id="ARBA00023136"/>
    </source>
</evidence>
<sequence>MTTSPGTATNTSGGGAGSKISRSAWSWALFEWARNPWVLLGTIYVFAPYVSNVVIGDPIRGQELISGWHKTAGIIIALTAPFLGAATDRMGRRKPLLAAFTLALALAILVQWWAVPGEGGLPIWALGLAVTISGIAFVYTEVLHNAMLTRATPAPLLSQVSGWGLALGNAGSLFLLVFVLVTMALPGQVDLPFLPDAPLFGLDPTKFEPSRVVTLLCAGWLIIFAVPLFLYTPDLVTTGERFGDAMKNGVGNVISTIGKLSHYRNVALFLIARMLYADGKTAVLIFSGIYAAGTMGWGLIEMLAYGIILTIFAVPGGIISGWLDHSIGPKRAVVIEIGVTFICLVAMVSMTPTSILFVFPVDPNAVLSSSPMFNTLPEVAYMGFAIVIAMSITAAYASSRALMARLAPEGMEGEVFGLYALSGSATAWLGPLLVEHFTASYESQRIGFGSISILLVAGFLLLLFVKAPPQLKADAAV</sequence>
<feature type="transmembrane region" description="Helical" evidence="6">
    <location>
        <begin position="335"/>
        <end position="359"/>
    </location>
</feature>
<dbReference type="KEGG" id="cbot:ATE48_15110"/>
<evidence type="ECO:0000313" key="9">
    <source>
        <dbReference type="Proteomes" id="UP000092498"/>
    </source>
</evidence>
<feature type="transmembrane region" description="Helical" evidence="6">
    <location>
        <begin position="96"/>
        <end position="115"/>
    </location>
</feature>
<dbReference type="PROSITE" id="PS50850">
    <property type="entry name" value="MFS"/>
    <property type="match status" value="1"/>
</dbReference>
<organism evidence="8 9">
    <name type="scientific">Candidatus Viadribacter manganicus</name>
    <dbReference type="NCBI Taxonomy" id="1759059"/>
    <lineage>
        <taxon>Bacteria</taxon>
        <taxon>Pseudomonadati</taxon>
        <taxon>Pseudomonadota</taxon>
        <taxon>Alphaproteobacteria</taxon>
        <taxon>Hyphomonadales</taxon>
        <taxon>Hyphomonadaceae</taxon>
        <taxon>Candidatus Viadribacter</taxon>
    </lineage>
</organism>
<dbReference type="AlphaFoldDB" id="A0A1B1AKQ3"/>
<gene>
    <name evidence="8" type="ORF">ATE48_15110</name>
</gene>
<feature type="transmembrane region" description="Helical" evidence="6">
    <location>
        <begin position="121"/>
        <end position="139"/>
    </location>
</feature>
<proteinExistence type="predicted"/>
<evidence type="ECO:0000256" key="1">
    <source>
        <dbReference type="ARBA" id="ARBA00004127"/>
    </source>
</evidence>
<evidence type="ECO:0000313" key="8">
    <source>
        <dbReference type="EMBL" id="ANP47149.1"/>
    </source>
</evidence>
<dbReference type="Pfam" id="PF11700">
    <property type="entry name" value="ATG22"/>
    <property type="match status" value="1"/>
</dbReference>
<keyword evidence="2" id="KW-0813">Transport</keyword>
<dbReference type="Gene3D" id="1.20.1250.20">
    <property type="entry name" value="MFS general substrate transporter like domains"/>
    <property type="match status" value="2"/>
</dbReference>
<feature type="transmembrane region" description="Helical" evidence="6">
    <location>
        <begin position="302"/>
        <end position="323"/>
    </location>
</feature>
<dbReference type="SUPFAM" id="SSF103473">
    <property type="entry name" value="MFS general substrate transporter"/>
    <property type="match status" value="1"/>
</dbReference>
<keyword evidence="5 6" id="KW-0472">Membrane</keyword>
<dbReference type="OrthoDB" id="9768783at2"/>
<evidence type="ECO:0000256" key="3">
    <source>
        <dbReference type="ARBA" id="ARBA00022692"/>
    </source>
</evidence>
<dbReference type="InterPro" id="IPR050495">
    <property type="entry name" value="ATG22/LtaA_families"/>
</dbReference>
<dbReference type="RefSeq" id="WP_066772910.1">
    <property type="nucleotide sequence ID" value="NZ_CP013244.1"/>
</dbReference>
<evidence type="ECO:0000256" key="4">
    <source>
        <dbReference type="ARBA" id="ARBA00022989"/>
    </source>
</evidence>
<accession>A0A1B1AKQ3</accession>
<feature type="transmembrane region" description="Helical" evidence="6">
    <location>
        <begin position="379"/>
        <end position="403"/>
    </location>
</feature>
<protein>
    <recommendedName>
        <fullName evidence="7">Major facilitator superfamily (MFS) profile domain-containing protein</fullName>
    </recommendedName>
</protein>
<keyword evidence="9" id="KW-1185">Reference proteome</keyword>